<evidence type="ECO:0000256" key="5">
    <source>
        <dbReference type="ARBA" id="ARBA00022989"/>
    </source>
</evidence>
<dbReference type="SMART" id="SM01249">
    <property type="entry name" value="KASH"/>
    <property type="match status" value="1"/>
</dbReference>
<name>A0A087TKK7_STEMI</name>
<dbReference type="Pfam" id="PF00435">
    <property type="entry name" value="Spectrin"/>
    <property type="match status" value="1"/>
</dbReference>
<keyword evidence="4" id="KW-0677">Repeat</keyword>
<evidence type="ECO:0000256" key="1">
    <source>
        <dbReference type="ARBA" id="ARBA00004126"/>
    </source>
</evidence>
<dbReference type="InterPro" id="IPR018159">
    <property type="entry name" value="Spectrin/alpha-actinin"/>
</dbReference>
<keyword evidence="5" id="KW-1133">Transmembrane helix</keyword>
<evidence type="ECO:0000256" key="8">
    <source>
        <dbReference type="PROSITE-ProRule" id="PRU00385"/>
    </source>
</evidence>
<dbReference type="InterPro" id="IPR052403">
    <property type="entry name" value="LINC-complex_assoc"/>
</dbReference>
<dbReference type="GO" id="GO:0005737">
    <property type="term" value="C:cytoplasm"/>
    <property type="evidence" value="ECO:0007669"/>
    <property type="project" value="TreeGrafter"/>
</dbReference>
<dbReference type="SMART" id="SM00150">
    <property type="entry name" value="SPEC"/>
    <property type="match status" value="3"/>
</dbReference>
<keyword evidence="6 8" id="KW-0472">Membrane</keyword>
<comment type="similarity">
    <text evidence="2">Belongs to the nesprin family.</text>
</comment>
<dbReference type="GO" id="GO:0034993">
    <property type="term" value="C:meiotic nuclear membrane microtubule tethering complex"/>
    <property type="evidence" value="ECO:0007669"/>
    <property type="project" value="TreeGrafter"/>
</dbReference>
<dbReference type="InterPro" id="IPR012315">
    <property type="entry name" value="KASH"/>
</dbReference>
<feature type="coiled-coil region" evidence="9">
    <location>
        <begin position="792"/>
        <end position="819"/>
    </location>
</feature>
<dbReference type="GO" id="GO:0008285">
    <property type="term" value="P:negative regulation of cell population proliferation"/>
    <property type="evidence" value="ECO:0007669"/>
    <property type="project" value="TreeGrafter"/>
</dbReference>
<sequence>MMDTGLQQLSTRSEVYTAGFLKILNKFQMEWSSLETTYASKMSRMKHILSLWQNYLFYVYKIRSWMQNIKKDIQVTPQILDMNEITAELDKLQKFIDSSTTIRNFVAKAECAAEKLCCVLNPDIVNNIREQMLSFKHQIQMQENMLSWQKAELEKLYDLLEKLKYDIETAEETIQSVELFLKQSIPRAYNDLKSYTEEAKEKKERLKKIVEELTNWNHKVLEFEEKFLFSDYHEEINIQKNAALLLICKLDKHNSIISCSLEKWIVFNKKSILLLQWGDFIEQKIKQKYLEPPEKVVTKLQSVQEEIDKKKSEFEEIITLGNLLLKDTDTDDKLVQEVTNLNVVLPRVTVLLNDQLECLRSIIEQKSSISSLIEEITHILSASESYIYSPLQYSDTSEEEIDRNLNKTQAILDSLEANTGKLISMGNSMDALLSEPTVYFSPIEKSTMKRSCKRLLQKWTILRSMTFERLTHFENIKVLKGRMLNSLDCLEKWLSSKEDIVSEFDYGIPGHSKNVYLEGIKKFENLKHCIQDNVHLLHSVNALYQDIVKKELDVEDQLKSRLLKANDRWHKLYKNIIDVLEYIGNVLQMWEDYDKVKEHLLLFLTETDLKLTELENSDSISEEICARILNEFKTHEDEYQRFVDLSGHLKKQSECSVSLFNSDVDEVYKYWKELCNRLKKFKSTSEDCKKVIVEHSESSLMLENEENKLEGHSCITTSQTMEEESQVKDNSTQHIECLTDENKVQKTLAKGICQLKEAFNNTDVESPKLSYSTSLVENIAVAKLKEFQDVSDERAKEYLKDLVAALKEAEERMDALEIVLSELTPSGIDDDDDHGPNYSRLLAACRSSVDVIQHLSHLLLEDISNNRGRNVKHIYAQAETLLLRWEQIEKATLSKELRAVENTKKWQQFSKDLREIEKWLQTALDFHSSETEGDVDMEKLLNLVQKHKKLITQIWSRKTTILNLNMTGKKYLSSSKHKKLLAVNERIKAVNDHWDRVYNAALAWQNKLQSELIQSSEFQNTVYEMELWLKESKQKIDLMSSASAASNEILHKQHTEFFALKQHLENCCVRVQTLLDVSDHLFGGELVSGQSEPFHNEKISEIQQRLKSILKTSQCLLLLCTEKLTFLSSVLGNKKSISTSQKVSQMDGFSPSVDDDRPATIRRCCSFLLRVARASFPIQAILLLLVGAAIFMPLEEEEELSCRLSNSFASSLNPMLRYPDGPPPV</sequence>
<proteinExistence type="inferred from homology"/>
<accession>A0A087TKK7</accession>
<dbReference type="PANTHER" id="PTHR47535">
    <property type="entry name" value="MUSCLE-SPECIFIC PROTEIN 300 KDA, ISOFORM G"/>
    <property type="match status" value="1"/>
</dbReference>
<dbReference type="SUPFAM" id="SSF46966">
    <property type="entry name" value="Spectrin repeat"/>
    <property type="match status" value="5"/>
</dbReference>
<evidence type="ECO:0000259" key="10">
    <source>
        <dbReference type="PROSITE" id="PS51049"/>
    </source>
</evidence>
<feature type="topological domain" description="Perinuclear space" evidence="8">
    <location>
        <begin position="1195"/>
        <end position="1225"/>
    </location>
</feature>
<dbReference type="PROSITE" id="PS51049">
    <property type="entry name" value="KASH"/>
    <property type="match status" value="1"/>
</dbReference>
<evidence type="ECO:0000256" key="6">
    <source>
        <dbReference type="ARBA" id="ARBA00023136"/>
    </source>
</evidence>
<protein>
    <submittedName>
        <fullName evidence="11">Nesprin-2</fullName>
    </submittedName>
</protein>
<dbReference type="Pfam" id="PF10541">
    <property type="entry name" value="KASH"/>
    <property type="match status" value="1"/>
</dbReference>
<dbReference type="PANTHER" id="PTHR47535:SF7">
    <property type="entry name" value="CALMIN"/>
    <property type="match status" value="1"/>
</dbReference>
<feature type="coiled-coil region" evidence="9">
    <location>
        <begin position="153"/>
        <end position="226"/>
    </location>
</feature>
<evidence type="ECO:0000313" key="12">
    <source>
        <dbReference type="Proteomes" id="UP000054359"/>
    </source>
</evidence>
<dbReference type="OrthoDB" id="6618337at2759"/>
<dbReference type="CDD" id="cd00176">
    <property type="entry name" value="SPEC"/>
    <property type="match status" value="1"/>
</dbReference>
<dbReference type="STRING" id="407821.A0A087TKK7"/>
<feature type="non-terminal residue" evidence="11">
    <location>
        <position position="1225"/>
    </location>
</feature>
<dbReference type="GO" id="GO:0051015">
    <property type="term" value="F:actin filament binding"/>
    <property type="evidence" value="ECO:0007669"/>
    <property type="project" value="TreeGrafter"/>
</dbReference>
<evidence type="ECO:0000256" key="2">
    <source>
        <dbReference type="ARBA" id="ARBA00008619"/>
    </source>
</evidence>
<dbReference type="EMBL" id="KK115655">
    <property type="protein sequence ID" value="KFM65646.1"/>
    <property type="molecule type" value="Genomic_DNA"/>
</dbReference>
<dbReference type="OMA" id="HTIECHI"/>
<reference evidence="11 12" key="1">
    <citation type="submission" date="2013-11" db="EMBL/GenBank/DDBJ databases">
        <title>Genome sequencing of Stegodyphus mimosarum.</title>
        <authorList>
            <person name="Bechsgaard J."/>
        </authorList>
    </citation>
    <scope>NUCLEOTIDE SEQUENCE [LARGE SCALE GENOMIC DNA]</scope>
</reference>
<evidence type="ECO:0000256" key="3">
    <source>
        <dbReference type="ARBA" id="ARBA00022692"/>
    </source>
</evidence>
<gene>
    <name evidence="11" type="ORF">X975_19631</name>
</gene>
<organism evidence="11 12">
    <name type="scientific">Stegodyphus mimosarum</name>
    <name type="common">African social velvet spider</name>
    <dbReference type="NCBI Taxonomy" id="407821"/>
    <lineage>
        <taxon>Eukaryota</taxon>
        <taxon>Metazoa</taxon>
        <taxon>Ecdysozoa</taxon>
        <taxon>Arthropoda</taxon>
        <taxon>Chelicerata</taxon>
        <taxon>Arachnida</taxon>
        <taxon>Araneae</taxon>
        <taxon>Araneomorphae</taxon>
        <taxon>Entelegynae</taxon>
        <taxon>Eresoidea</taxon>
        <taxon>Eresidae</taxon>
        <taxon>Stegodyphus</taxon>
    </lineage>
</organism>
<evidence type="ECO:0000313" key="11">
    <source>
        <dbReference type="EMBL" id="KFM65646.1"/>
    </source>
</evidence>
<dbReference type="GO" id="GO:0007097">
    <property type="term" value="P:nuclear migration"/>
    <property type="evidence" value="ECO:0007669"/>
    <property type="project" value="TreeGrafter"/>
</dbReference>
<keyword evidence="12" id="KW-1185">Reference proteome</keyword>
<dbReference type="Gene3D" id="1.20.58.60">
    <property type="match status" value="5"/>
</dbReference>
<dbReference type="AlphaFoldDB" id="A0A087TKK7"/>
<keyword evidence="9" id="KW-0175">Coiled coil</keyword>
<dbReference type="Proteomes" id="UP000054359">
    <property type="component" value="Unassembled WGS sequence"/>
</dbReference>
<feature type="topological domain" description="Cytoplasmic" evidence="8">
    <location>
        <begin position="1"/>
        <end position="1173"/>
    </location>
</feature>
<keyword evidence="7" id="KW-0539">Nucleus</keyword>
<evidence type="ECO:0000256" key="9">
    <source>
        <dbReference type="SAM" id="Coils"/>
    </source>
</evidence>
<evidence type="ECO:0000256" key="7">
    <source>
        <dbReference type="ARBA" id="ARBA00023242"/>
    </source>
</evidence>
<evidence type="ECO:0000256" key="4">
    <source>
        <dbReference type="ARBA" id="ARBA00022737"/>
    </source>
</evidence>
<keyword evidence="3 8" id="KW-0812">Transmembrane</keyword>
<feature type="domain" description="KASH" evidence="10">
    <location>
        <begin position="1165"/>
        <end position="1225"/>
    </location>
</feature>
<comment type="subcellular location">
    <subcellularLocation>
        <location evidence="1">Nucleus membrane</location>
    </subcellularLocation>
</comment>
<dbReference type="GO" id="GO:0005640">
    <property type="term" value="C:nuclear outer membrane"/>
    <property type="evidence" value="ECO:0007669"/>
    <property type="project" value="TreeGrafter"/>
</dbReference>
<dbReference type="InterPro" id="IPR002017">
    <property type="entry name" value="Spectrin_repeat"/>
</dbReference>